<evidence type="ECO:0000256" key="6">
    <source>
        <dbReference type="SAM" id="Phobius"/>
    </source>
</evidence>
<keyword evidence="9" id="KW-1185">Reference proteome</keyword>
<dbReference type="InterPro" id="IPR008253">
    <property type="entry name" value="Marvel"/>
</dbReference>
<feature type="transmembrane region" description="Helical" evidence="6">
    <location>
        <begin position="57"/>
        <end position="76"/>
    </location>
</feature>
<evidence type="ECO:0000256" key="4">
    <source>
        <dbReference type="ARBA" id="ARBA00023136"/>
    </source>
</evidence>
<comment type="subcellular location">
    <subcellularLocation>
        <location evidence="1">Membrane</location>
        <topology evidence="1">Multi-pass membrane protein</topology>
    </subcellularLocation>
</comment>
<keyword evidence="4 5" id="KW-0472">Membrane</keyword>
<name>A0ABN7AY00_9HEMI</name>
<accession>A0ABN7AY00</accession>
<dbReference type="Pfam" id="PF01284">
    <property type="entry name" value="MARVEL"/>
    <property type="match status" value="1"/>
</dbReference>
<reference evidence="8 9" key="1">
    <citation type="submission" date="2023-09" db="EMBL/GenBank/DDBJ databases">
        <title>Nesidiocoris tenuis whole genome shotgun sequence.</title>
        <authorList>
            <person name="Shibata T."/>
            <person name="Shimoda M."/>
            <person name="Kobayashi T."/>
            <person name="Uehara T."/>
        </authorList>
    </citation>
    <scope>NUCLEOTIDE SEQUENCE [LARGE SCALE GENOMIC DNA]</scope>
    <source>
        <strain evidence="8 9">Japan</strain>
    </source>
</reference>
<dbReference type="PANTHER" id="PTHR22776">
    <property type="entry name" value="MARVEL-CONTAINING POTENTIAL LIPID RAFT-ASSOCIATED PROTEIN"/>
    <property type="match status" value="1"/>
</dbReference>
<proteinExistence type="predicted"/>
<keyword evidence="2 5" id="KW-0812">Transmembrane</keyword>
<feature type="transmembrane region" description="Helical" evidence="6">
    <location>
        <begin position="127"/>
        <end position="147"/>
    </location>
</feature>
<feature type="domain" description="MARVEL" evidence="7">
    <location>
        <begin position="50"/>
        <end position="185"/>
    </location>
</feature>
<dbReference type="EMBL" id="AP028914">
    <property type="protein sequence ID" value="BES95790.1"/>
    <property type="molecule type" value="Genomic_DNA"/>
</dbReference>
<evidence type="ECO:0000313" key="9">
    <source>
        <dbReference type="Proteomes" id="UP001307889"/>
    </source>
</evidence>
<evidence type="ECO:0000256" key="3">
    <source>
        <dbReference type="ARBA" id="ARBA00022989"/>
    </source>
</evidence>
<evidence type="ECO:0000259" key="7">
    <source>
        <dbReference type="PROSITE" id="PS51225"/>
    </source>
</evidence>
<dbReference type="Proteomes" id="UP001307889">
    <property type="component" value="Chromosome 6"/>
</dbReference>
<feature type="transmembrane region" description="Helical" evidence="6">
    <location>
        <begin position="88"/>
        <end position="115"/>
    </location>
</feature>
<evidence type="ECO:0000256" key="5">
    <source>
        <dbReference type="PROSITE-ProRule" id="PRU00581"/>
    </source>
</evidence>
<evidence type="ECO:0000313" key="8">
    <source>
        <dbReference type="EMBL" id="BES95790.1"/>
    </source>
</evidence>
<sequence length="187" mass="20758">MPPTQAFEDRTKVTTLKKEGTNVNKMSHSVTVTRMTTTSTSTAIIVNTGFLKTASGLLKLFETIIAAICLFLAFYFQFDRTLSYKISVYEFFICVMACALITSGCLLLACIFSLSTSTILMKTLFELIYHSVLFALCLAASITLFIETKDTRYGNSDKMMTAAVLGLILSILYLVSTVFAFRTYRGL</sequence>
<protein>
    <submittedName>
        <fullName evidence="8">Membrane-associating domain</fullName>
    </submittedName>
</protein>
<organism evidence="8 9">
    <name type="scientific">Nesidiocoris tenuis</name>
    <dbReference type="NCBI Taxonomy" id="355587"/>
    <lineage>
        <taxon>Eukaryota</taxon>
        <taxon>Metazoa</taxon>
        <taxon>Ecdysozoa</taxon>
        <taxon>Arthropoda</taxon>
        <taxon>Hexapoda</taxon>
        <taxon>Insecta</taxon>
        <taxon>Pterygota</taxon>
        <taxon>Neoptera</taxon>
        <taxon>Paraneoptera</taxon>
        <taxon>Hemiptera</taxon>
        <taxon>Heteroptera</taxon>
        <taxon>Panheteroptera</taxon>
        <taxon>Cimicomorpha</taxon>
        <taxon>Miridae</taxon>
        <taxon>Dicyphina</taxon>
        <taxon>Nesidiocoris</taxon>
    </lineage>
</organism>
<dbReference type="PROSITE" id="PS51225">
    <property type="entry name" value="MARVEL"/>
    <property type="match status" value="1"/>
</dbReference>
<gene>
    <name evidence="8" type="ORF">NTJ_08599</name>
</gene>
<evidence type="ECO:0000256" key="2">
    <source>
        <dbReference type="ARBA" id="ARBA00022692"/>
    </source>
</evidence>
<dbReference type="InterPro" id="IPR050578">
    <property type="entry name" value="MARVEL-CKLF_proteins"/>
</dbReference>
<dbReference type="PANTHER" id="PTHR22776:SF92">
    <property type="entry name" value="LD04844P"/>
    <property type="match status" value="1"/>
</dbReference>
<evidence type="ECO:0000256" key="1">
    <source>
        <dbReference type="ARBA" id="ARBA00004141"/>
    </source>
</evidence>
<keyword evidence="3 6" id="KW-1133">Transmembrane helix</keyword>
<feature type="transmembrane region" description="Helical" evidence="6">
    <location>
        <begin position="159"/>
        <end position="181"/>
    </location>
</feature>